<reference evidence="4" key="1">
    <citation type="journal article" date="2023" name="Mol. Phylogenet. Evol.">
        <title>Genome-scale phylogeny and comparative genomics of the fungal order Sordariales.</title>
        <authorList>
            <person name="Hensen N."/>
            <person name="Bonometti L."/>
            <person name="Westerberg I."/>
            <person name="Brannstrom I.O."/>
            <person name="Guillou S."/>
            <person name="Cros-Aarteil S."/>
            <person name="Calhoun S."/>
            <person name="Haridas S."/>
            <person name="Kuo A."/>
            <person name="Mondo S."/>
            <person name="Pangilinan J."/>
            <person name="Riley R."/>
            <person name="LaButti K."/>
            <person name="Andreopoulos B."/>
            <person name="Lipzen A."/>
            <person name="Chen C."/>
            <person name="Yan M."/>
            <person name="Daum C."/>
            <person name="Ng V."/>
            <person name="Clum A."/>
            <person name="Steindorff A."/>
            <person name="Ohm R.A."/>
            <person name="Martin F."/>
            <person name="Silar P."/>
            <person name="Natvig D.O."/>
            <person name="Lalanne C."/>
            <person name="Gautier V."/>
            <person name="Ament-Velasquez S.L."/>
            <person name="Kruys A."/>
            <person name="Hutchinson M.I."/>
            <person name="Powell A.J."/>
            <person name="Barry K."/>
            <person name="Miller A.N."/>
            <person name="Grigoriev I.V."/>
            <person name="Debuchy R."/>
            <person name="Gladieux P."/>
            <person name="Hiltunen Thoren M."/>
            <person name="Johannesson H."/>
        </authorList>
    </citation>
    <scope>NUCLEOTIDE SEQUENCE</scope>
    <source>
        <strain evidence="4">CBS 538.74</strain>
    </source>
</reference>
<dbReference type="PANTHER" id="PTHR12149:SF8">
    <property type="entry name" value="PROTEIN-RIBULOSAMINE 3-KINASE"/>
    <property type="match status" value="1"/>
</dbReference>
<proteinExistence type="inferred from homology"/>
<gene>
    <name evidence="4" type="ORF">C8A00DRAFT_42303</name>
</gene>
<name>A0AAN6ZXY6_9PEZI</name>
<dbReference type="PANTHER" id="PTHR12149">
    <property type="entry name" value="FRUCTOSAMINE 3 KINASE-RELATED PROTEIN"/>
    <property type="match status" value="1"/>
</dbReference>
<dbReference type="Gene3D" id="3.90.1200.10">
    <property type="match status" value="1"/>
</dbReference>
<evidence type="ECO:0000313" key="5">
    <source>
        <dbReference type="Proteomes" id="UP001302745"/>
    </source>
</evidence>
<comment type="similarity">
    <text evidence="3">Belongs to the fructosamine kinase family.</text>
</comment>
<evidence type="ECO:0000256" key="3">
    <source>
        <dbReference type="PIRNR" id="PIRNR006221"/>
    </source>
</evidence>
<accession>A0AAN6ZXY6</accession>
<keyword evidence="3" id="KW-0808">Transferase</keyword>
<dbReference type="Proteomes" id="UP001302745">
    <property type="component" value="Unassembled WGS sequence"/>
</dbReference>
<dbReference type="EC" id="2.7.1.172" evidence="1"/>
<dbReference type="PIRSF" id="PIRSF006221">
    <property type="entry name" value="Ketosamine-3-kinase"/>
    <property type="match status" value="1"/>
</dbReference>
<dbReference type="InterPro" id="IPR016477">
    <property type="entry name" value="Fructo-/Ketosamine-3-kinase"/>
</dbReference>
<protein>
    <recommendedName>
        <fullName evidence="1">protein-ribulosamine 3-kinase</fullName>
        <ecNumber evidence="1">2.7.1.172</ecNumber>
    </recommendedName>
</protein>
<dbReference type="GO" id="GO:0016301">
    <property type="term" value="F:kinase activity"/>
    <property type="evidence" value="ECO:0007669"/>
    <property type="project" value="UniProtKB-UniRule"/>
</dbReference>
<dbReference type="AlphaFoldDB" id="A0AAN6ZXY6"/>
<evidence type="ECO:0000313" key="4">
    <source>
        <dbReference type="EMBL" id="KAK4154987.1"/>
    </source>
</evidence>
<sequence length="314" mass="36137">MTDKSVWDREIPVPKHLIEYVDRGVREKLPLGTEVHGISGSGSSYWARTAKIDATDAAGNSTPFFMKVLQYEQGRDMVSAEYHAMSLLHSVKPDMVVEPVAWGTYTEEPDTHFFLCRFHRFLTEKSSEKTPKEKETNKVPDVMEFPELVADLHKRGTSKRGEFGFPITMYGGRNPQTFPVCNSWEECFSRGLDKIFDMEAKVQGADEEMHQLREGLMTKVIPRILRPLETGGRTLTPTLVHGDLWDGNVAVDEATGRPVIFDATPLYAHNEYELAPWWPTRHRMSREYIKEYTRHFSPSQPEEDFEDRVKLYSM</sequence>
<dbReference type="GO" id="GO:0102193">
    <property type="term" value="F:protein-ribulosamine 3-kinase activity"/>
    <property type="evidence" value="ECO:0007669"/>
    <property type="project" value="UniProtKB-EC"/>
</dbReference>
<dbReference type="SUPFAM" id="SSF56112">
    <property type="entry name" value="Protein kinase-like (PK-like)"/>
    <property type="match status" value="1"/>
</dbReference>
<comment type="catalytic activity">
    <reaction evidence="2">
        <text>N(6)-D-ribulosyl-L-lysyl-[protein] + ATP = N(6)-(3-O-phospho-D-ribulosyl)-L-lysyl-[protein] + ADP + H(+)</text>
        <dbReference type="Rhea" id="RHEA:48432"/>
        <dbReference type="Rhea" id="RHEA-COMP:12103"/>
        <dbReference type="Rhea" id="RHEA-COMP:12104"/>
        <dbReference type="ChEBI" id="CHEBI:15378"/>
        <dbReference type="ChEBI" id="CHEBI:30616"/>
        <dbReference type="ChEBI" id="CHEBI:90418"/>
        <dbReference type="ChEBI" id="CHEBI:90420"/>
        <dbReference type="ChEBI" id="CHEBI:456216"/>
        <dbReference type="EC" id="2.7.1.172"/>
    </reaction>
    <physiologicalReaction direction="left-to-right" evidence="2">
        <dbReference type="Rhea" id="RHEA:48433"/>
    </physiologicalReaction>
</comment>
<keyword evidence="5" id="KW-1185">Reference proteome</keyword>
<reference evidence="4" key="2">
    <citation type="submission" date="2023-05" db="EMBL/GenBank/DDBJ databases">
        <authorList>
            <consortium name="Lawrence Berkeley National Laboratory"/>
            <person name="Steindorff A."/>
            <person name="Hensen N."/>
            <person name="Bonometti L."/>
            <person name="Westerberg I."/>
            <person name="Brannstrom I.O."/>
            <person name="Guillou S."/>
            <person name="Cros-Aarteil S."/>
            <person name="Calhoun S."/>
            <person name="Haridas S."/>
            <person name="Kuo A."/>
            <person name="Mondo S."/>
            <person name="Pangilinan J."/>
            <person name="Riley R."/>
            <person name="Labutti K."/>
            <person name="Andreopoulos B."/>
            <person name="Lipzen A."/>
            <person name="Chen C."/>
            <person name="Yanf M."/>
            <person name="Daum C."/>
            <person name="Ng V."/>
            <person name="Clum A."/>
            <person name="Ohm R."/>
            <person name="Martin F."/>
            <person name="Silar P."/>
            <person name="Natvig D."/>
            <person name="Lalanne C."/>
            <person name="Gautier V."/>
            <person name="Ament-Velasquez S.L."/>
            <person name="Kruys A."/>
            <person name="Hutchinson M.I."/>
            <person name="Powell A.J."/>
            <person name="Barry K."/>
            <person name="Miller A.N."/>
            <person name="Grigoriev I.V."/>
            <person name="Debuchy R."/>
            <person name="Gladieux P."/>
            <person name="Thoren M.H."/>
            <person name="Johannesson H."/>
        </authorList>
    </citation>
    <scope>NUCLEOTIDE SEQUENCE</scope>
    <source>
        <strain evidence="4">CBS 538.74</strain>
    </source>
</reference>
<dbReference type="Pfam" id="PF03881">
    <property type="entry name" value="Fructosamin_kin"/>
    <property type="match status" value="1"/>
</dbReference>
<keyword evidence="3" id="KW-0418">Kinase</keyword>
<evidence type="ECO:0000256" key="1">
    <source>
        <dbReference type="ARBA" id="ARBA00011961"/>
    </source>
</evidence>
<dbReference type="InterPro" id="IPR011009">
    <property type="entry name" value="Kinase-like_dom_sf"/>
</dbReference>
<dbReference type="EMBL" id="MU856897">
    <property type="protein sequence ID" value="KAK4154987.1"/>
    <property type="molecule type" value="Genomic_DNA"/>
</dbReference>
<comment type="caution">
    <text evidence="4">The sequence shown here is derived from an EMBL/GenBank/DDBJ whole genome shotgun (WGS) entry which is preliminary data.</text>
</comment>
<evidence type="ECO:0000256" key="2">
    <source>
        <dbReference type="ARBA" id="ARBA00048655"/>
    </source>
</evidence>
<organism evidence="4 5">
    <name type="scientific">Chaetomidium leptoderma</name>
    <dbReference type="NCBI Taxonomy" id="669021"/>
    <lineage>
        <taxon>Eukaryota</taxon>
        <taxon>Fungi</taxon>
        <taxon>Dikarya</taxon>
        <taxon>Ascomycota</taxon>
        <taxon>Pezizomycotina</taxon>
        <taxon>Sordariomycetes</taxon>
        <taxon>Sordariomycetidae</taxon>
        <taxon>Sordariales</taxon>
        <taxon>Chaetomiaceae</taxon>
        <taxon>Chaetomidium</taxon>
    </lineage>
</organism>